<organism evidence="1 2">
    <name type="scientific">Riccia fluitans</name>
    <dbReference type="NCBI Taxonomy" id="41844"/>
    <lineage>
        <taxon>Eukaryota</taxon>
        <taxon>Viridiplantae</taxon>
        <taxon>Streptophyta</taxon>
        <taxon>Embryophyta</taxon>
        <taxon>Marchantiophyta</taxon>
        <taxon>Marchantiopsida</taxon>
        <taxon>Marchantiidae</taxon>
        <taxon>Marchantiales</taxon>
        <taxon>Ricciaceae</taxon>
        <taxon>Riccia</taxon>
    </lineage>
</organism>
<dbReference type="AlphaFoldDB" id="A0ABD1Y3Z4"/>
<name>A0ABD1Y3Z4_9MARC</name>
<proteinExistence type="predicted"/>
<protein>
    <submittedName>
        <fullName evidence="1">Uncharacterized protein</fullName>
    </submittedName>
</protein>
<evidence type="ECO:0000313" key="2">
    <source>
        <dbReference type="Proteomes" id="UP001605036"/>
    </source>
</evidence>
<dbReference type="EMBL" id="JBHFFA010000006">
    <property type="protein sequence ID" value="KAL2621462.1"/>
    <property type="molecule type" value="Genomic_DNA"/>
</dbReference>
<sequence>MKDLPEISGYDEALKEMSAFPISHLAVVAPVVGLLDRATPTLVFPWWNGGQISRWIDRKFELCWKRNANGQRCEPPLEETLAKYD</sequence>
<accession>A0ABD1Y3Z4</accession>
<gene>
    <name evidence="1" type="ORF">R1flu_001667</name>
</gene>
<dbReference type="Proteomes" id="UP001605036">
    <property type="component" value="Unassembled WGS sequence"/>
</dbReference>
<keyword evidence="2" id="KW-1185">Reference proteome</keyword>
<reference evidence="1 2" key="1">
    <citation type="submission" date="2024-09" db="EMBL/GenBank/DDBJ databases">
        <title>Chromosome-scale assembly of Riccia fluitans.</title>
        <authorList>
            <person name="Paukszto L."/>
            <person name="Sawicki J."/>
            <person name="Karawczyk K."/>
            <person name="Piernik-Szablinska J."/>
            <person name="Szczecinska M."/>
            <person name="Mazdziarz M."/>
        </authorList>
    </citation>
    <scope>NUCLEOTIDE SEQUENCE [LARGE SCALE GENOMIC DNA]</scope>
    <source>
        <strain evidence="1">Rf_01</strain>
        <tissue evidence="1">Aerial parts of the thallus</tissue>
    </source>
</reference>
<evidence type="ECO:0000313" key="1">
    <source>
        <dbReference type="EMBL" id="KAL2621462.1"/>
    </source>
</evidence>
<comment type="caution">
    <text evidence="1">The sequence shown here is derived from an EMBL/GenBank/DDBJ whole genome shotgun (WGS) entry which is preliminary data.</text>
</comment>